<comment type="caution">
    <text evidence="2">The sequence shown here is derived from an EMBL/GenBank/DDBJ whole genome shotgun (WGS) entry which is preliminary data.</text>
</comment>
<proteinExistence type="predicted"/>
<dbReference type="AlphaFoldDB" id="A0AAV7PXN8"/>
<dbReference type="EMBL" id="JANPWB010000011">
    <property type="protein sequence ID" value="KAJ1132022.1"/>
    <property type="molecule type" value="Genomic_DNA"/>
</dbReference>
<name>A0AAV7PXN8_PLEWA</name>
<evidence type="ECO:0000313" key="3">
    <source>
        <dbReference type="Proteomes" id="UP001066276"/>
    </source>
</evidence>
<reference evidence="2" key="1">
    <citation type="journal article" date="2022" name="bioRxiv">
        <title>Sequencing and chromosome-scale assembly of the giantPleurodeles waltlgenome.</title>
        <authorList>
            <person name="Brown T."/>
            <person name="Elewa A."/>
            <person name="Iarovenko S."/>
            <person name="Subramanian E."/>
            <person name="Araus A.J."/>
            <person name="Petzold A."/>
            <person name="Susuki M."/>
            <person name="Suzuki K.-i.T."/>
            <person name="Hayashi T."/>
            <person name="Toyoda A."/>
            <person name="Oliveira C."/>
            <person name="Osipova E."/>
            <person name="Leigh N.D."/>
            <person name="Simon A."/>
            <person name="Yun M.H."/>
        </authorList>
    </citation>
    <scope>NUCLEOTIDE SEQUENCE</scope>
    <source>
        <strain evidence="2">20211129_DDA</strain>
        <tissue evidence="2">Liver</tissue>
    </source>
</reference>
<evidence type="ECO:0000256" key="1">
    <source>
        <dbReference type="SAM" id="MobiDB-lite"/>
    </source>
</evidence>
<feature type="region of interest" description="Disordered" evidence="1">
    <location>
        <begin position="1"/>
        <end position="39"/>
    </location>
</feature>
<sequence length="93" mass="10420">MKLTAGAQEGVPAMDQSRCRPDVRGDQTSSHPWSSPGRQRAEYSSMWELHESPPKGDKVDLFFSDLDRSGTMTSPRRETYALKTADKSFCIPL</sequence>
<evidence type="ECO:0000313" key="2">
    <source>
        <dbReference type="EMBL" id="KAJ1132022.1"/>
    </source>
</evidence>
<organism evidence="2 3">
    <name type="scientific">Pleurodeles waltl</name>
    <name type="common">Iberian ribbed newt</name>
    <dbReference type="NCBI Taxonomy" id="8319"/>
    <lineage>
        <taxon>Eukaryota</taxon>
        <taxon>Metazoa</taxon>
        <taxon>Chordata</taxon>
        <taxon>Craniata</taxon>
        <taxon>Vertebrata</taxon>
        <taxon>Euteleostomi</taxon>
        <taxon>Amphibia</taxon>
        <taxon>Batrachia</taxon>
        <taxon>Caudata</taxon>
        <taxon>Salamandroidea</taxon>
        <taxon>Salamandridae</taxon>
        <taxon>Pleurodelinae</taxon>
        <taxon>Pleurodeles</taxon>
    </lineage>
</organism>
<gene>
    <name evidence="2" type="ORF">NDU88_010352</name>
</gene>
<accession>A0AAV7PXN8</accession>
<dbReference type="Proteomes" id="UP001066276">
    <property type="component" value="Chromosome 7"/>
</dbReference>
<keyword evidence="3" id="KW-1185">Reference proteome</keyword>
<feature type="compositionally biased region" description="Polar residues" evidence="1">
    <location>
        <begin position="26"/>
        <end position="37"/>
    </location>
</feature>
<protein>
    <submittedName>
        <fullName evidence="2">Uncharacterized protein</fullName>
    </submittedName>
</protein>